<dbReference type="EMBL" id="CAJVPQ010010862">
    <property type="protein sequence ID" value="CAG8724446.1"/>
    <property type="molecule type" value="Genomic_DNA"/>
</dbReference>
<accession>A0A9N9NDB4</accession>
<keyword evidence="3" id="KW-1185">Reference proteome</keyword>
<comment type="caution">
    <text evidence="2">The sequence shown here is derived from an EMBL/GenBank/DDBJ whole genome shotgun (WGS) entry which is preliminary data.</text>
</comment>
<gene>
    <name evidence="2" type="ORF">FCALED_LOCUS14571</name>
</gene>
<sequence>MLSLTLLETTYTIPRVGTSYQCSICNKQYKREAAYLWHQQTIMIYNTIPNDCYTLSVNAIDEFSKQSITFLYSNSLFFAVFGRYIHYFNLKKQETKFFDHHQRTFVLTYERPSNPLKESDSLKEPDSLEETDPLDKSDSLE</sequence>
<feature type="non-terminal residue" evidence="2">
    <location>
        <position position="141"/>
    </location>
</feature>
<feature type="region of interest" description="Disordered" evidence="1">
    <location>
        <begin position="111"/>
        <end position="141"/>
    </location>
</feature>
<feature type="compositionally biased region" description="Basic and acidic residues" evidence="1">
    <location>
        <begin position="117"/>
        <end position="126"/>
    </location>
</feature>
<evidence type="ECO:0000256" key="1">
    <source>
        <dbReference type="SAM" id="MobiDB-lite"/>
    </source>
</evidence>
<organism evidence="2 3">
    <name type="scientific">Funneliformis caledonium</name>
    <dbReference type="NCBI Taxonomy" id="1117310"/>
    <lineage>
        <taxon>Eukaryota</taxon>
        <taxon>Fungi</taxon>
        <taxon>Fungi incertae sedis</taxon>
        <taxon>Mucoromycota</taxon>
        <taxon>Glomeromycotina</taxon>
        <taxon>Glomeromycetes</taxon>
        <taxon>Glomerales</taxon>
        <taxon>Glomeraceae</taxon>
        <taxon>Funneliformis</taxon>
    </lineage>
</organism>
<proteinExistence type="predicted"/>
<dbReference type="AlphaFoldDB" id="A0A9N9NDB4"/>
<evidence type="ECO:0000313" key="2">
    <source>
        <dbReference type="EMBL" id="CAG8724446.1"/>
    </source>
</evidence>
<protein>
    <submittedName>
        <fullName evidence="2">2184_t:CDS:1</fullName>
    </submittedName>
</protein>
<name>A0A9N9NDB4_9GLOM</name>
<reference evidence="2" key="1">
    <citation type="submission" date="2021-06" db="EMBL/GenBank/DDBJ databases">
        <authorList>
            <person name="Kallberg Y."/>
            <person name="Tangrot J."/>
            <person name="Rosling A."/>
        </authorList>
    </citation>
    <scope>NUCLEOTIDE SEQUENCE</scope>
    <source>
        <strain evidence="2">UK204</strain>
    </source>
</reference>
<dbReference type="Proteomes" id="UP000789570">
    <property type="component" value="Unassembled WGS sequence"/>
</dbReference>
<evidence type="ECO:0000313" key="3">
    <source>
        <dbReference type="Proteomes" id="UP000789570"/>
    </source>
</evidence>